<dbReference type="Gene3D" id="3.40.50.880">
    <property type="match status" value="1"/>
</dbReference>
<dbReference type="InterPro" id="IPR029062">
    <property type="entry name" value="Class_I_gatase-like"/>
</dbReference>
<dbReference type="PANTHER" id="PTHR43235:SF1">
    <property type="entry name" value="GLUTAMINE AMIDOTRANSFERASE PB2B2.05-RELATED"/>
    <property type="match status" value="1"/>
</dbReference>
<dbReference type="OrthoDB" id="9813383at2"/>
<dbReference type="eggNOG" id="COG2071">
    <property type="taxonomic scope" value="Bacteria"/>
</dbReference>
<keyword evidence="2" id="KW-1185">Reference proteome</keyword>
<reference evidence="2" key="1">
    <citation type="journal article" date="2016" name="Genome Announc.">
        <title>Complete genome sequence of Alkaliphilus metalliredigens strain QYMF, an alkaliphilic and metal-reducing bacterium isolated from borax-contaminated leachate ponds.</title>
        <authorList>
            <person name="Hwang C."/>
            <person name="Copeland A."/>
            <person name="Lucas S."/>
            <person name="Lapidus A."/>
            <person name="Barry K."/>
            <person name="Detter J.C."/>
            <person name="Glavina Del Rio T."/>
            <person name="Hammon N."/>
            <person name="Israni S."/>
            <person name="Dalin E."/>
            <person name="Tice H."/>
            <person name="Pitluck S."/>
            <person name="Chertkov O."/>
            <person name="Brettin T."/>
            <person name="Bruce D."/>
            <person name="Han C."/>
            <person name="Schmutz J."/>
            <person name="Larimer F."/>
            <person name="Land M.L."/>
            <person name="Hauser L."/>
            <person name="Kyrpides N."/>
            <person name="Mikhailova N."/>
            <person name="Ye Q."/>
            <person name="Zhou J."/>
            <person name="Richardson P."/>
            <person name="Fields M.W."/>
        </authorList>
    </citation>
    <scope>NUCLEOTIDE SEQUENCE [LARGE SCALE GENOMIC DNA]</scope>
    <source>
        <strain evidence="2">QYMF</strain>
    </source>
</reference>
<name>A6TSF0_ALKMQ</name>
<evidence type="ECO:0000313" key="1">
    <source>
        <dbReference type="EMBL" id="ABR49118.1"/>
    </source>
</evidence>
<accession>A6TSF0</accession>
<dbReference type="AlphaFoldDB" id="A6TSF0"/>
<dbReference type="Pfam" id="PF07722">
    <property type="entry name" value="Peptidase_C26"/>
    <property type="match status" value="1"/>
</dbReference>
<dbReference type="KEGG" id="amt:Amet_2968"/>
<dbReference type="PRINTS" id="PR00096">
    <property type="entry name" value="GATASE"/>
</dbReference>
<gene>
    <name evidence="1" type="ordered locus">Amet_2968</name>
</gene>
<dbReference type="EMBL" id="CP000724">
    <property type="protein sequence ID" value="ABR49118.1"/>
    <property type="molecule type" value="Genomic_DNA"/>
</dbReference>
<organism evidence="1 2">
    <name type="scientific">Alkaliphilus metalliredigens (strain QYMF)</name>
    <dbReference type="NCBI Taxonomy" id="293826"/>
    <lineage>
        <taxon>Bacteria</taxon>
        <taxon>Bacillati</taxon>
        <taxon>Bacillota</taxon>
        <taxon>Clostridia</taxon>
        <taxon>Peptostreptococcales</taxon>
        <taxon>Natronincolaceae</taxon>
        <taxon>Alkaliphilus</taxon>
    </lineage>
</organism>
<protein>
    <submittedName>
        <fullName evidence="1">Peptidase C26</fullName>
    </submittedName>
</protein>
<dbReference type="HOGENOM" id="CLU_030756_2_0_9"/>
<dbReference type="InterPro" id="IPR044668">
    <property type="entry name" value="PuuD-like"/>
</dbReference>
<dbReference type="PRINTS" id="PR00097">
    <property type="entry name" value="ANTSNTHASEII"/>
</dbReference>
<dbReference type="RefSeq" id="WP_012064086.1">
    <property type="nucleotide sequence ID" value="NC_009633.1"/>
</dbReference>
<dbReference type="GO" id="GO:0005829">
    <property type="term" value="C:cytosol"/>
    <property type="evidence" value="ECO:0007669"/>
    <property type="project" value="TreeGrafter"/>
</dbReference>
<dbReference type="Proteomes" id="UP000001572">
    <property type="component" value="Chromosome"/>
</dbReference>
<sequence length="246" mass="28099">MRPVIGITCAWSEETWAKSEESGYYYAGKPYIKAIYENGGIPLLIPPELAENNIDQDVEGILRKLDGIVFSGGGDVKKFLPHDHPTLQSQQPKRYYFEKKLMFGAWERDIPVLGICRGHQMIAEVFGGTLFEDNIKGHKQDIPGNQIWHETMVEKDSYIYKIIGKENWSTNSYHIQAVDIVPYGFKASIHSKDGIIEGIEALNKNFFIGLQFHPEDLLPDDENSRLIFQKLIREAQKKSSCESMFI</sequence>
<dbReference type="PANTHER" id="PTHR43235">
    <property type="entry name" value="GLUTAMINE AMIDOTRANSFERASE PB2B2.05-RELATED"/>
    <property type="match status" value="1"/>
</dbReference>
<dbReference type="PROSITE" id="PS51273">
    <property type="entry name" value="GATASE_TYPE_1"/>
    <property type="match status" value="1"/>
</dbReference>
<evidence type="ECO:0000313" key="2">
    <source>
        <dbReference type="Proteomes" id="UP000001572"/>
    </source>
</evidence>
<dbReference type="STRING" id="293826.Amet_2968"/>
<dbReference type="InterPro" id="IPR011697">
    <property type="entry name" value="Peptidase_C26"/>
</dbReference>
<proteinExistence type="predicted"/>
<dbReference type="GO" id="GO:0016811">
    <property type="term" value="F:hydrolase activity, acting on carbon-nitrogen (but not peptide) bonds, in linear amides"/>
    <property type="evidence" value="ECO:0007669"/>
    <property type="project" value="InterPro"/>
</dbReference>
<dbReference type="SUPFAM" id="SSF52317">
    <property type="entry name" value="Class I glutamine amidotransferase-like"/>
    <property type="match status" value="1"/>
</dbReference>
<dbReference type="CDD" id="cd01745">
    <property type="entry name" value="GATase1_2"/>
    <property type="match status" value="1"/>
</dbReference>